<protein>
    <recommendedName>
        <fullName evidence="4 6">dTDP-4-dehydrorhamnose reductase</fullName>
        <ecNumber evidence="3 6">1.1.1.133</ecNumber>
    </recommendedName>
</protein>
<reference evidence="9" key="1">
    <citation type="journal article" date="2019" name="Int. J. Syst. Evol. Microbiol.">
        <title>The Global Catalogue of Microorganisms (GCM) 10K type strain sequencing project: providing services to taxonomists for standard genome sequencing and annotation.</title>
        <authorList>
            <consortium name="The Broad Institute Genomics Platform"/>
            <consortium name="The Broad Institute Genome Sequencing Center for Infectious Disease"/>
            <person name="Wu L."/>
            <person name="Ma J."/>
        </authorList>
    </citation>
    <scope>NUCLEOTIDE SEQUENCE [LARGE SCALE GENOMIC DNA]</scope>
    <source>
        <strain evidence="9">CGMCC 1.15928</strain>
    </source>
</reference>
<comment type="caution">
    <text evidence="8">The sequence shown here is derived from an EMBL/GenBank/DDBJ whole genome shotgun (WGS) entry which is preliminary data.</text>
</comment>
<keyword evidence="6" id="KW-0560">Oxidoreductase</keyword>
<evidence type="ECO:0000256" key="4">
    <source>
        <dbReference type="ARBA" id="ARBA00017099"/>
    </source>
</evidence>
<dbReference type="NCBIfam" id="TIGR01214">
    <property type="entry name" value="rmlD"/>
    <property type="match status" value="1"/>
</dbReference>
<dbReference type="CDD" id="cd05254">
    <property type="entry name" value="dTDP_HR_like_SDR_e"/>
    <property type="match status" value="1"/>
</dbReference>
<dbReference type="Proteomes" id="UP000628854">
    <property type="component" value="Unassembled WGS sequence"/>
</dbReference>
<dbReference type="Gene3D" id="3.40.50.720">
    <property type="entry name" value="NAD(P)-binding Rossmann-like Domain"/>
    <property type="match status" value="1"/>
</dbReference>
<dbReference type="InterPro" id="IPR005913">
    <property type="entry name" value="dTDP_dehydrorham_reduct"/>
</dbReference>
<dbReference type="PANTHER" id="PTHR10491:SF4">
    <property type="entry name" value="METHIONINE ADENOSYLTRANSFERASE 2 SUBUNIT BETA"/>
    <property type="match status" value="1"/>
</dbReference>
<accession>A0ABQ1JVC3</accession>
<comment type="similarity">
    <text evidence="2 6">Belongs to the dTDP-4-dehydrorhamnose reductase family.</text>
</comment>
<keyword evidence="6" id="KW-0521">NADP</keyword>
<sequence length="288" mass="30498">MNAPRILVTGGQGKLGGALARLGCDALPRTRLDITQPAQIAAVLNERRPDVVINTASYTAVDAAESHEDDARAINAAGAANLATLCASSDIPLIHISTDMVFGDGDPEKPLDEGSWAAPESVYGATKLEGETMVRSAGGRHTVCRVSWLFGDDCVSFASKMLELAAKRDTLRIVTDEIGRPTPIDDLAAHLVKLTELMAAGKETPSLLHLGPGPVVSRFGWAEEIFKASAEAGGPTPELKEAKATDFAYPAKRPRGVVLDTSRADVLLGPMPDWRPANVRAVKSLLKT</sequence>
<evidence type="ECO:0000256" key="1">
    <source>
        <dbReference type="ARBA" id="ARBA00004781"/>
    </source>
</evidence>
<comment type="cofactor">
    <cofactor evidence="6">
        <name>Mg(2+)</name>
        <dbReference type="ChEBI" id="CHEBI:18420"/>
    </cofactor>
    <text evidence="6">Binds 1 Mg(2+) ion per monomer.</text>
</comment>
<dbReference type="Gene3D" id="3.90.25.10">
    <property type="entry name" value="UDP-galactose 4-epimerase, domain 1"/>
    <property type="match status" value="1"/>
</dbReference>
<proteinExistence type="inferred from homology"/>
<feature type="domain" description="RmlD-like substrate binding" evidence="7">
    <location>
        <begin position="5"/>
        <end position="284"/>
    </location>
</feature>
<evidence type="ECO:0000313" key="8">
    <source>
        <dbReference type="EMBL" id="GGB75473.1"/>
    </source>
</evidence>
<dbReference type="EMBL" id="BMKF01000002">
    <property type="protein sequence ID" value="GGB75473.1"/>
    <property type="molecule type" value="Genomic_DNA"/>
</dbReference>
<dbReference type="SUPFAM" id="SSF51735">
    <property type="entry name" value="NAD(P)-binding Rossmann-fold domains"/>
    <property type="match status" value="1"/>
</dbReference>
<comment type="function">
    <text evidence="6">Catalyzes the reduction of dTDP-6-deoxy-L-lyxo-4-hexulose to yield dTDP-L-rhamnose.</text>
</comment>
<dbReference type="InterPro" id="IPR029903">
    <property type="entry name" value="RmlD-like-bd"/>
</dbReference>
<organism evidence="8 9">
    <name type="scientific">Henriciella pelagia</name>
    <dbReference type="NCBI Taxonomy" id="1977912"/>
    <lineage>
        <taxon>Bacteria</taxon>
        <taxon>Pseudomonadati</taxon>
        <taxon>Pseudomonadota</taxon>
        <taxon>Alphaproteobacteria</taxon>
        <taxon>Hyphomonadales</taxon>
        <taxon>Hyphomonadaceae</taxon>
        <taxon>Henriciella</taxon>
    </lineage>
</organism>
<dbReference type="PANTHER" id="PTHR10491">
    <property type="entry name" value="DTDP-4-DEHYDRORHAMNOSE REDUCTASE"/>
    <property type="match status" value="1"/>
</dbReference>
<evidence type="ECO:0000256" key="3">
    <source>
        <dbReference type="ARBA" id="ARBA00012929"/>
    </source>
</evidence>
<dbReference type="InterPro" id="IPR036291">
    <property type="entry name" value="NAD(P)-bd_dom_sf"/>
</dbReference>
<gene>
    <name evidence="8" type="primary">wgaA0</name>
    <name evidence="8" type="ORF">GCM10011503_25220</name>
</gene>
<evidence type="ECO:0000256" key="5">
    <source>
        <dbReference type="ARBA" id="ARBA00048200"/>
    </source>
</evidence>
<evidence type="ECO:0000256" key="2">
    <source>
        <dbReference type="ARBA" id="ARBA00010944"/>
    </source>
</evidence>
<comment type="pathway">
    <text evidence="1 6">Carbohydrate biosynthesis; dTDP-L-rhamnose biosynthesis.</text>
</comment>
<dbReference type="RefSeq" id="WP_084391775.1">
    <property type="nucleotide sequence ID" value="NZ_BMKF01000002.1"/>
</dbReference>
<name>A0ABQ1JVC3_9PROT</name>
<dbReference type="Pfam" id="PF04321">
    <property type="entry name" value="RmlD_sub_bind"/>
    <property type="match status" value="1"/>
</dbReference>
<comment type="catalytic activity">
    <reaction evidence="5 6">
        <text>dTDP-beta-L-rhamnose + NADP(+) = dTDP-4-dehydro-beta-L-rhamnose + NADPH + H(+)</text>
        <dbReference type="Rhea" id="RHEA:21796"/>
        <dbReference type="ChEBI" id="CHEBI:15378"/>
        <dbReference type="ChEBI" id="CHEBI:57510"/>
        <dbReference type="ChEBI" id="CHEBI:57783"/>
        <dbReference type="ChEBI" id="CHEBI:58349"/>
        <dbReference type="ChEBI" id="CHEBI:62830"/>
        <dbReference type="EC" id="1.1.1.133"/>
    </reaction>
</comment>
<evidence type="ECO:0000313" key="9">
    <source>
        <dbReference type="Proteomes" id="UP000628854"/>
    </source>
</evidence>
<evidence type="ECO:0000259" key="7">
    <source>
        <dbReference type="Pfam" id="PF04321"/>
    </source>
</evidence>
<evidence type="ECO:0000256" key="6">
    <source>
        <dbReference type="RuleBase" id="RU364082"/>
    </source>
</evidence>
<dbReference type="EC" id="1.1.1.133" evidence="3 6"/>
<keyword evidence="9" id="KW-1185">Reference proteome</keyword>